<keyword evidence="1" id="KW-1133">Transmembrane helix</keyword>
<keyword evidence="4" id="KW-1185">Reference proteome</keyword>
<keyword evidence="1" id="KW-0472">Membrane</keyword>
<feature type="non-terminal residue" evidence="3">
    <location>
        <position position="1"/>
    </location>
</feature>
<evidence type="ECO:0000256" key="1">
    <source>
        <dbReference type="SAM" id="Phobius"/>
    </source>
</evidence>
<evidence type="ECO:0000259" key="2">
    <source>
        <dbReference type="Pfam" id="PF20153"/>
    </source>
</evidence>
<gene>
    <name evidence="3" type="ORF">EDD18DRAFT_1010980</name>
</gene>
<dbReference type="Proteomes" id="UP001175228">
    <property type="component" value="Unassembled WGS sequence"/>
</dbReference>
<dbReference type="Pfam" id="PF20153">
    <property type="entry name" value="DUF6535"/>
    <property type="match status" value="1"/>
</dbReference>
<evidence type="ECO:0000313" key="4">
    <source>
        <dbReference type="Proteomes" id="UP001175228"/>
    </source>
</evidence>
<name>A0AA39UYJ2_9AGAR</name>
<dbReference type="InterPro" id="IPR045338">
    <property type="entry name" value="DUF6535"/>
</dbReference>
<organism evidence="3 4">
    <name type="scientific">Armillaria luteobubalina</name>
    <dbReference type="NCBI Taxonomy" id="153913"/>
    <lineage>
        <taxon>Eukaryota</taxon>
        <taxon>Fungi</taxon>
        <taxon>Dikarya</taxon>
        <taxon>Basidiomycota</taxon>
        <taxon>Agaricomycotina</taxon>
        <taxon>Agaricomycetes</taxon>
        <taxon>Agaricomycetidae</taxon>
        <taxon>Agaricales</taxon>
        <taxon>Marasmiineae</taxon>
        <taxon>Physalacriaceae</taxon>
        <taxon>Armillaria</taxon>
    </lineage>
</organism>
<keyword evidence="1" id="KW-0812">Transmembrane</keyword>
<protein>
    <recommendedName>
        <fullName evidence="2">DUF6535 domain-containing protein</fullName>
    </recommendedName>
</protein>
<dbReference type="EMBL" id="JAUEPU010000004">
    <property type="protein sequence ID" value="KAK0503354.1"/>
    <property type="molecule type" value="Genomic_DNA"/>
</dbReference>
<evidence type="ECO:0000313" key="3">
    <source>
        <dbReference type="EMBL" id="KAK0503354.1"/>
    </source>
</evidence>
<proteinExistence type="predicted"/>
<sequence>YAEISANLLFEIINIQRALAGGASLDSVPASPLNPNMPFVATATGIWVNGLWFTSLALSLATALVSVLVKQWLHHYLLLPSGTPCERSLLRQFRYAGLQKWRVLVIIGLLPVLMHTALIIFFVGLVIYLGPL</sequence>
<accession>A0AA39UYJ2</accession>
<dbReference type="AlphaFoldDB" id="A0AA39UYJ2"/>
<comment type="caution">
    <text evidence="3">The sequence shown here is derived from an EMBL/GenBank/DDBJ whole genome shotgun (WGS) entry which is preliminary data.</text>
</comment>
<feature type="non-terminal residue" evidence="3">
    <location>
        <position position="132"/>
    </location>
</feature>
<reference evidence="3" key="1">
    <citation type="submission" date="2023-06" db="EMBL/GenBank/DDBJ databases">
        <authorList>
            <consortium name="Lawrence Berkeley National Laboratory"/>
            <person name="Ahrendt S."/>
            <person name="Sahu N."/>
            <person name="Indic B."/>
            <person name="Wong-Bajracharya J."/>
            <person name="Merenyi Z."/>
            <person name="Ke H.-M."/>
            <person name="Monk M."/>
            <person name="Kocsube S."/>
            <person name="Drula E."/>
            <person name="Lipzen A."/>
            <person name="Balint B."/>
            <person name="Henrissat B."/>
            <person name="Andreopoulos B."/>
            <person name="Martin F.M."/>
            <person name="Harder C.B."/>
            <person name="Rigling D."/>
            <person name="Ford K.L."/>
            <person name="Foster G.D."/>
            <person name="Pangilinan J."/>
            <person name="Papanicolaou A."/>
            <person name="Barry K."/>
            <person name="LaButti K."/>
            <person name="Viragh M."/>
            <person name="Koriabine M."/>
            <person name="Yan M."/>
            <person name="Riley R."/>
            <person name="Champramary S."/>
            <person name="Plett K.L."/>
            <person name="Tsai I.J."/>
            <person name="Slot J."/>
            <person name="Sipos G."/>
            <person name="Plett J."/>
            <person name="Nagy L.G."/>
            <person name="Grigoriev I.V."/>
        </authorList>
    </citation>
    <scope>NUCLEOTIDE SEQUENCE</scope>
    <source>
        <strain evidence="3">HWK02</strain>
    </source>
</reference>
<feature type="transmembrane region" description="Helical" evidence="1">
    <location>
        <begin position="46"/>
        <end position="69"/>
    </location>
</feature>
<feature type="domain" description="DUF6535" evidence="2">
    <location>
        <begin position="3"/>
        <end position="129"/>
    </location>
</feature>
<feature type="transmembrane region" description="Helical" evidence="1">
    <location>
        <begin position="103"/>
        <end position="129"/>
    </location>
</feature>